<feature type="compositionally biased region" description="Polar residues" evidence="5">
    <location>
        <begin position="247"/>
        <end position="266"/>
    </location>
</feature>
<reference evidence="8 9" key="1">
    <citation type="journal article" date="2019" name="Genome Biol. Evol.">
        <title>Insights into the evolution of the New World diploid cottons (Gossypium, subgenus Houzingenia) based on genome sequencing.</title>
        <authorList>
            <person name="Grover C.E."/>
            <person name="Arick M.A. 2nd"/>
            <person name="Thrash A."/>
            <person name="Conover J.L."/>
            <person name="Sanders W.S."/>
            <person name="Peterson D.G."/>
            <person name="Frelichowski J.E."/>
            <person name="Scheffler J.A."/>
            <person name="Scheffler B.E."/>
            <person name="Wendel J.F."/>
        </authorList>
    </citation>
    <scope>NUCLEOTIDE SEQUENCE [LARGE SCALE GENOMIC DNA]</scope>
    <source>
        <strain evidence="8">27</strain>
        <tissue evidence="8">Leaf</tissue>
    </source>
</reference>
<dbReference type="SUPFAM" id="SSF58113">
    <property type="entry name" value="Apolipoprotein A-I"/>
    <property type="match status" value="1"/>
</dbReference>
<evidence type="ECO:0000256" key="2">
    <source>
        <dbReference type="ARBA" id="ARBA00022692"/>
    </source>
</evidence>
<evidence type="ECO:0000256" key="3">
    <source>
        <dbReference type="ARBA" id="ARBA00022989"/>
    </source>
</evidence>
<proteinExistence type="predicted"/>
<evidence type="ECO:0000259" key="7">
    <source>
        <dbReference type="Pfam" id="PF13664"/>
    </source>
</evidence>
<evidence type="ECO:0000313" key="9">
    <source>
        <dbReference type="Proteomes" id="UP000593561"/>
    </source>
</evidence>
<dbReference type="PANTHER" id="PTHR47652">
    <property type="entry name" value="MITOCHONDRIAL IMPORT INNER MEMBRANE TRANSLOCASE SUBUNIT TIM44"/>
    <property type="match status" value="1"/>
</dbReference>
<keyword evidence="4 6" id="KW-0472">Membrane</keyword>
<dbReference type="Pfam" id="PF13664">
    <property type="entry name" value="DUF4149"/>
    <property type="match status" value="1"/>
</dbReference>
<dbReference type="InterPro" id="IPR025423">
    <property type="entry name" value="TMEM205-like"/>
</dbReference>
<dbReference type="Proteomes" id="UP000593561">
    <property type="component" value="Unassembled WGS sequence"/>
</dbReference>
<evidence type="ECO:0000256" key="6">
    <source>
        <dbReference type="SAM" id="Phobius"/>
    </source>
</evidence>
<name>A0A7J8T216_GOSDV</name>
<dbReference type="PANTHER" id="PTHR47652:SF3">
    <property type="entry name" value="MITOCHONDRIAL IMPORT INNER MEMBRANE TRANSLOCASE SUBUNIT TIM44"/>
    <property type="match status" value="1"/>
</dbReference>
<keyword evidence="3 6" id="KW-1133">Transmembrane helix</keyword>
<evidence type="ECO:0000256" key="1">
    <source>
        <dbReference type="ARBA" id="ARBA00004370"/>
    </source>
</evidence>
<evidence type="ECO:0000256" key="4">
    <source>
        <dbReference type="ARBA" id="ARBA00023136"/>
    </source>
</evidence>
<protein>
    <recommendedName>
        <fullName evidence="7">TMEM205-like domain-containing protein</fullName>
    </recommendedName>
</protein>
<dbReference type="EMBL" id="JABFAC010000013">
    <property type="protein sequence ID" value="MBA0632391.1"/>
    <property type="molecule type" value="Genomic_DNA"/>
</dbReference>
<organism evidence="8 9">
    <name type="scientific">Gossypium davidsonii</name>
    <name type="common">Davidson's cotton</name>
    <name type="synonym">Gossypium klotzschianum subsp. davidsonii</name>
    <dbReference type="NCBI Taxonomy" id="34287"/>
    <lineage>
        <taxon>Eukaryota</taxon>
        <taxon>Viridiplantae</taxon>
        <taxon>Streptophyta</taxon>
        <taxon>Embryophyta</taxon>
        <taxon>Tracheophyta</taxon>
        <taxon>Spermatophyta</taxon>
        <taxon>Magnoliopsida</taxon>
        <taxon>eudicotyledons</taxon>
        <taxon>Gunneridae</taxon>
        <taxon>Pentapetalae</taxon>
        <taxon>rosids</taxon>
        <taxon>malvids</taxon>
        <taxon>Malvales</taxon>
        <taxon>Malvaceae</taxon>
        <taxon>Malvoideae</taxon>
        <taxon>Gossypium</taxon>
    </lineage>
</organism>
<feature type="transmembrane region" description="Helical" evidence="6">
    <location>
        <begin position="450"/>
        <end position="475"/>
    </location>
</feature>
<accession>A0A7J8T216</accession>
<keyword evidence="2 6" id="KW-0812">Transmembrane</keyword>
<evidence type="ECO:0000313" key="8">
    <source>
        <dbReference type="EMBL" id="MBA0632391.1"/>
    </source>
</evidence>
<keyword evidence="9" id="KW-1185">Reference proteome</keyword>
<feature type="domain" description="TMEM205-like" evidence="7">
    <location>
        <begin position="451"/>
        <end position="504"/>
    </location>
</feature>
<feature type="region of interest" description="Disordered" evidence="5">
    <location>
        <begin position="247"/>
        <end position="289"/>
    </location>
</feature>
<comment type="subcellular location">
    <subcellularLocation>
        <location evidence="1">Membrane</location>
    </subcellularLocation>
</comment>
<dbReference type="Pfam" id="PF14223">
    <property type="entry name" value="Retrotran_gag_2"/>
    <property type="match status" value="1"/>
</dbReference>
<sequence length="506" mass="56190">MATTEIPESIPVVATSHHSSNTREAEHLQGNGSFCFPAIHYFSKHDTIKLASHNFLLWKHQHLLILERYGLEGFVLGTIPSPLPFVISSDDQQLENPAFIVHRKQDKFLASWLLSTVTYDILVHLTTAKTSFDIWTVIERKFSAKSTIKVSSMHHALYSLKKVNFSIKDYVSKVKQLSDDLTLAGSFVSEQEQVSVILAGLSLEFEYIRVFASATPLSLNLLIEILLDCEARQRELLTEAPYQANLASRQQDNEGGSKQSVESTRYSKGPKQGYRGQAHGISQGKVGSGRHSHRELICDAFEKCTPRVATTLCNTKDKVSDTAHEANKLKQATSGTAHEAKEKVKDKAWETAQEVKEKVSELHTELETRAKESIDKAKEAAIIAKDTAKMMGADIVTNKSEQVENVQEKAMEETGRAVNKVKTSANKFLDGLKCMTSMEALNTVMGIANLLGLATAYGMSVWVMFISSYILAGLLPKQQFGVVHSKIYPVYFREIAYSIGLAFLAN</sequence>
<evidence type="ECO:0000256" key="5">
    <source>
        <dbReference type="SAM" id="MobiDB-lite"/>
    </source>
</evidence>
<dbReference type="AlphaFoldDB" id="A0A7J8T216"/>
<dbReference type="GO" id="GO:0016020">
    <property type="term" value="C:membrane"/>
    <property type="evidence" value="ECO:0007669"/>
    <property type="project" value="UniProtKB-SubCell"/>
</dbReference>
<comment type="caution">
    <text evidence="8">The sequence shown here is derived from an EMBL/GenBank/DDBJ whole genome shotgun (WGS) entry which is preliminary data.</text>
</comment>
<gene>
    <name evidence="8" type="ORF">Godav_001141</name>
</gene>